<dbReference type="GO" id="GO:0006282">
    <property type="term" value="P:regulation of DNA repair"/>
    <property type="evidence" value="ECO:0007669"/>
    <property type="project" value="UniProtKB-UniRule"/>
</dbReference>
<dbReference type="GO" id="GO:0005737">
    <property type="term" value="C:cytoplasm"/>
    <property type="evidence" value="ECO:0007669"/>
    <property type="project" value="UniProtKB-SubCell"/>
</dbReference>
<evidence type="ECO:0000256" key="1">
    <source>
        <dbReference type="ARBA" id="ARBA00004496"/>
    </source>
</evidence>
<dbReference type="Gene3D" id="1.10.10.10">
    <property type="entry name" value="Winged helix-like DNA-binding domain superfamily/Winged helix DNA-binding domain"/>
    <property type="match status" value="3"/>
</dbReference>
<reference evidence="8 9" key="1">
    <citation type="submission" date="2018-03" db="EMBL/GenBank/DDBJ databases">
        <title>Genomic Encyclopedia of Archaeal and Bacterial Type Strains, Phase II (KMG-II): from individual species to whole genera.</title>
        <authorList>
            <person name="Goeker M."/>
        </authorList>
    </citation>
    <scope>NUCLEOTIDE SEQUENCE [LARGE SCALE GENOMIC DNA]</scope>
    <source>
        <strain evidence="8 9">DSM 28229</strain>
    </source>
</reference>
<dbReference type="PANTHER" id="PTHR33602:SF1">
    <property type="entry name" value="REGULATORY PROTEIN RECX FAMILY PROTEIN"/>
    <property type="match status" value="1"/>
</dbReference>
<dbReference type="HAMAP" id="MF_01114">
    <property type="entry name" value="RecX"/>
    <property type="match status" value="1"/>
</dbReference>
<protein>
    <recommendedName>
        <fullName evidence="3 5">Regulatory protein RecX</fullName>
    </recommendedName>
</protein>
<accession>A0A315ZBC4</accession>
<dbReference type="InterPro" id="IPR003783">
    <property type="entry name" value="Regulatory_RecX"/>
</dbReference>
<dbReference type="RefSeq" id="WP_109619248.1">
    <property type="nucleotide sequence ID" value="NZ_QGDO01000003.1"/>
</dbReference>
<comment type="similarity">
    <text evidence="2 5">Belongs to the RecX family.</text>
</comment>
<proteinExistence type="inferred from homology"/>
<keyword evidence="9" id="KW-1185">Reference proteome</keyword>
<feature type="domain" description="RecX third three-helical" evidence="7">
    <location>
        <begin position="108"/>
        <end position="150"/>
    </location>
</feature>
<dbReference type="EMBL" id="QGDO01000003">
    <property type="protein sequence ID" value="PWJ42363.1"/>
    <property type="molecule type" value="Genomic_DNA"/>
</dbReference>
<evidence type="ECO:0000313" key="8">
    <source>
        <dbReference type="EMBL" id="PWJ42363.1"/>
    </source>
</evidence>
<feature type="domain" description="RecX second three-helical" evidence="6">
    <location>
        <begin position="60"/>
        <end position="101"/>
    </location>
</feature>
<evidence type="ECO:0000256" key="5">
    <source>
        <dbReference type="HAMAP-Rule" id="MF_01114"/>
    </source>
</evidence>
<dbReference type="InterPro" id="IPR053925">
    <property type="entry name" value="RecX_HTH_3rd"/>
</dbReference>
<evidence type="ECO:0000313" key="9">
    <source>
        <dbReference type="Proteomes" id="UP000245535"/>
    </source>
</evidence>
<dbReference type="PANTHER" id="PTHR33602">
    <property type="entry name" value="REGULATORY PROTEIN RECX FAMILY PROTEIN"/>
    <property type="match status" value="1"/>
</dbReference>
<dbReference type="OrthoDB" id="1523826at2"/>
<evidence type="ECO:0000256" key="3">
    <source>
        <dbReference type="ARBA" id="ARBA00018111"/>
    </source>
</evidence>
<comment type="subcellular location">
    <subcellularLocation>
        <location evidence="1 5">Cytoplasm</location>
    </subcellularLocation>
</comment>
<dbReference type="InterPro" id="IPR036388">
    <property type="entry name" value="WH-like_DNA-bd_sf"/>
</dbReference>
<gene>
    <name evidence="5" type="primary">recX</name>
    <name evidence="8" type="ORF">BC781_103615</name>
</gene>
<comment type="caution">
    <text evidence="8">The sequence shown here is derived from an EMBL/GenBank/DDBJ whole genome shotgun (WGS) entry which is preliminary data.</text>
</comment>
<keyword evidence="4 5" id="KW-0963">Cytoplasm</keyword>
<name>A0A315ZBC4_SEDFL</name>
<evidence type="ECO:0000259" key="6">
    <source>
        <dbReference type="Pfam" id="PF02631"/>
    </source>
</evidence>
<evidence type="ECO:0000256" key="2">
    <source>
        <dbReference type="ARBA" id="ARBA00009695"/>
    </source>
</evidence>
<dbReference type="Pfam" id="PF21981">
    <property type="entry name" value="RecX_HTH3"/>
    <property type="match status" value="1"/>
</dbReference>
<evidence type="ECO:0000256" key="4">
    <source>
        <dbReference type="ARBA" id="ARBA00022490"/>
    </source>
</evidence>
<dbReference type="InterPro" id="IPR053924">
    <property type="entry name" value="RecX_HTH_2nd"/>
</dbReference>
<organism evidence="8 9">
    <name type="scientific">Sediminitomix flava</name>
    <dbReference type="NCBI Taxonomy" id="379075"/>
    <lineage>
        <taxon>Bacteria</taxon>
        <taxon>Pseudomonadati</taxon>
        <taxon>Bacteroidota</taxon>
        <taxon>Cytophagia</taxon>
        <taxon>Cytophagales</taxon>
        <taxon>Flammeovirgaceae</taxon>
        <taxon>Sediminitomix</taxon>
    </lineage>
</organism>
<dbReference type="Proteomes" id="UP000245535">
    <property type="component" value="Unassembled WGS sequence"/>
</dbReference>
<dbReference type="Pfam" id="PF02631">
    <property type="entry name" value="RecX_HTH2"/>
    <property type="match status" value="1"/>
</dbReference>
<dbReference type="AlphaFoldDB" id="A0A315ZBC4"/>
<comment type="function">
    <text evidence="5">Modulates RecA activity.</text>
</comment>
<sequence length="165" mass="19550">MYQKYQREYSYKELLHKAASYSAYQDRSVFDVEQKLKTWNASEDDINKILDKLISEKYLDEERFALSFARGKLKGNKWGKRKISIALQQKKIGKTIIQKALSSLDAELYWDILIKVSEQKWNSLAKEKDERVKKYKLLQFLLGRGFESDLNQEAYLHLLNTNNDE</sequence>
<evidence type="ECO:0000259" key="7">
    <source>
        <dbReference type="Pfam" id="PF21981"/>
    </source>
</evidence>